<dbReference type="PROSITE" id="PS51318">
    <property type="entry name" value="TAT"/>
    <property type="match status" value="1"/>
</dbReference>
<protein>
    <submittedName>
        <fullName evidence="2">Formate dehydrogenase</fullName>
    </submittedName>
</protein>
<dbReference type="NCBIfam" id="TIGR02811">
    <property type="entry name" value="formate_TAT"/>
    <property type="match status" value="1"/>
</dbReference>
<evidence type="ECO:0000313" key="3">
    <source>
        <dbReference type="Proteomes" id="UP001379945"/>
    </source>
</evidence>
<dbReference type="RefSeq" id="WP_341397648.1">
    <property type="nucleotide sequence ID" value="NZ_JBBUTI010000002.1"/>
</dbReference>
<reference evidence="2 3" key="1">
    <citation type="submission" date="2024-04" db="EMBL/GenBank/DDBJ databases">
        <title>Novel species of the genus Ideonella isolated from streams.</title>
        <authorList>
            <person name="Lu H."/>
        </authorList>
    </citation>
    <scope>NUCLEOTIDE SEQUENCE [LARGE SCALE GENOMIC DNA]</scope>
    <source>
        <strain evidence="2 3">LYT19W</strain>
    </source>
</reference>
<dbReference type="PIRSF" id="PIRSF036704">
    <property type="entry name" value="UCP036704"/>
    <property type="match status" value="1"/>
</dbReference>
<evidence type="ECO:0000313" key="2">
    <source>
        <dbReference type="EMBL" id="MEK8045467.1"/>
    </source>
</evidence>
<name>A0ABU9C4C9_9BURK</name>
<proteinExistence type="predicted"/>
<organism evidence="2 3">
    <name type="scientific">Ideonella margarita</name>
    <dbReference type="NCBI Taxonomy" id="2984191"/>
    <lineage>
        <taxon>Bacteria</taxon>
        <taxon>Pseudomonadati</taxon>
        <taxon>Pseudomonadota</taxon>
        <taxon>Betaproteobacteria</taxon>
        <taxon>Burkholderiales</taxon>
        <taxon>Sphaerotilaceae</taxon>
        <taxon>Ideonella</taxon>
    </lineage>
</organism>
<feature type="chain" id="PRO_5045767702" evidence="1">
    <location>
        <begin position="30"/>
        <end position="70"/>
    </location>
</feature>
<keyword evidence="3" id="KW-1185">Reference proteome</keyword>
<accession>A0ABU9C4C9</accession>
<comment type="caution">
    <text evidence="2">The sequence shown here is derived from an EMBL/GenBank/DDBJ whole genome shotgun (WGS) entry which is preliminary data.</text>
</comment>
<dbReference type="InterPro" id="IPR014177">
    <property type="entry name" value="Formate_DH_TAT-contain"/>
</dbReference>
<keyword evidence="1" id="KW-0732">Signal</keyword>
<feature type="signal peptide" evidence="1">
    <location>
        <begin position="1"/>
        <end position="29"/>
    </location>
</feature>
<gene>
    <name evidence="2" type="ORF">AACH00_03795</name>
</gene>
<dbReference type="Proteomes" id="UP001379945">
    <property type="component" value="Unassembled WGS sequence"/>
</dbReference>
<dbReference type="EMBL" id="JBBUTI010000002">
    <property type="protein sequence ID" value="MEK8045467.1"/>
    <property type="molecule type" value="Genomic_DNA"/>
</dbReference>
<dbReference type="InterPro" id="IPR006311">
    <property type="entry name" value="TAT_signal"/>
</dbReference>
<evidence type="ECO:0000256" key="1">
    <source>
        <dbReference type="SAM" id="SignalP"/>
    </source>
</evidence>
<sequence length="70" mass="7180">MNDAKKLSPVSRRTLFAGVGTAGALAAVAAVLPSAPAPVAVAPVSPVPETGKDGYQETAHVMRYYQTARV</sequence>